<proteinExistence type="predicted"/>
<dbReference type="EMBL" id="JAAAML010000004">
    <property type="protein sequence ID" value="MCO6410720.1"/>
    <property type="molecule type" value="Genomic_DNA"/>
</dbReference>
<dbReference type="RefSeq" id="WP_252917413.1">
    <property type="nucleotide sequence ID" value="NZ_JAAAML010000004.1"/>
</dbReference>
<evidence type="ECO:0000313" key="3">
    <source>
        <dbReference type="Proteomes" id="UP001320715"/>
    </source>
</evidence>
<evidence type="ECO:0000259" key="1">
    <source>
        <dbReference type="Pfam" id="PF05170"/>
    </source>
</evidence>
<keyword evidence="3" id="KW-1185">Reference proteome</keyword>
<dbReference type="InterPro" id="IPR052894">
    <property type="entry name" value="AsmA-related"/>
</dbReference>
<name>A0ABT1CYW7_9HYPH</name>
<accession>A0ABT1CYW7</accession>
<dbReference type="PANTHER" id="PTHR30441">
    <property type="entry name" value="DUF748 DOMAIN-CONTAINING PROTEIN"/>
    <property type="match status" value="1"/>
</dbReference>
<sequence length="624" mass="64971">MGFIIAQWSLRRAAISGALFVLVSVLAVFASLPLAVSSGVVRDRLERDISTWAGHPVSLGGAPSLDFWPTPTIQLDNVEILPSAFAASDAIMRAESIVANFNLFSAVLGAPSFSEFRLIRPTFNVELYPDATSNWTSASGELARGIDAAVARDLAAQTGEEVPATAIIPASAALGTVTIVDGTIKWVRDPGAAAEKLTAINGTVAWTAPTAVARANITAIFRGEQVTFAGSTAAPLLLLGGRTAPVEAKISSAPLNIEFGGSVSLGQNYFLSGALTLSSVSVRRALEWSGTDIRPGEALGALELTAKVTAERTKAKLDDLIIIIDRNRGIGVLDMELREDAPPLIAGTLAFNSLDIASFLQAFTPLPKAGKDIASTIDTRFLREIGLDLRLSAQSASFGPVALSNLAAAARVDRGRANFDVGDATAYGGSLIGRVALSEKGVDGGFKVQLSARKTNFSGLFDAVGLTGPLPRGTGSLDLEVTSPYPTWATALSDLTGKIDLAVEAGMVPGLDVAKFRELAGTERFFDLGQLGEGTGFAFNSARFEATIADGEANLETAELIGPQQMFSLSGVIPYSRSSLAIAGVLSPVPVAEGQTAATQPGAEALRFFIGGSWPQPVISPVIE</sequence>
<reference evidence="2 3" key="1">
    <citation type="submission" date="2020-01" db="EMBL/GenBank/DDBJ databases">
        <title>Genomes of bacteria type strains.</title>
        <authorList>
            <person name="Chen J."/>
            <person name="Zhu S."/>
            <person name="Yang J."/>
        </authorList>
    </citation>
    <scope>NUCLEOTIDE SEQUENCE [LARGE SCALE GENOMIC DNA]</scope>
    <source>
        <strain evidence="2 3">DSM 16655</strain>
    </source>
</reference>
<dbReference type="InterPro" id="IPR007844">
    <property type="entry name" value="AsmA"/>
</dbReference>
<dbReference type="PANTHER" id="PTHR30441:SF4">
    <property type="entry name" value="PROTEIN ASMA"/>
    <property type="match status" value="1"/>
</dbReference>
<protein>
    <submittedName>
        <fullName evidence="2">AsmA family protein</fullName>
    </submittedName>
</protein>
<dbReference type="Pfam" id="PF05170">
    <property type="entry name" value="AsmA"/>
    <property type="match status" value="1"/>
</dbReference>
<organism evidence="2 3">
    <name type="scientific">Hoeflea alexandrii</name>
    <dbReference type="NCBI Taxonomy" id="288436"/>
    <lineage>
        <taxon>Bacteria</taxon>
        <taxon>Pseudomonadati</taxon>
        <taxon>Pseudomonadota</taxon>
        <taxon>Alphaproteobacteria</taxon>
        <taxon>Hyphomicrobiales</taxon>
        <taxon>Rhizobiaceae</taxon>
        <taxon>Hoeflea</taxon>
    </lineage>
</organism>
<comment type="caution">
    <text evidence="2">The sequence shown here is derived from an EMBL/GenBank/DDBJ whole genome shotgun (WGS) entry which is preliminary data.</text>
</comment>
<evidence type="ECO:0000313" key="2">
    <source>
        <dbReference type="EMBL" id="MCO6410720.1"/>
    </source>
</evidence>
<dbReference type="Proteomes" id="UP001320715">
    <property type="component" value="Unassembled WGS sequence"/>
</dbReference>
<feature type="domain" description="AsmA" evidence="1">
    <location>
        <begin position="378"/>
        <end position="552"/>
    </location>
</feature>
<gene>
    <name evidence="2" type="ORF">GTW23_21265</name>
</gene>